<evidence type="ECO:0000313" key="1">
    <source>
        <dbReference type="EMBL" id="AWB65230.1"/>
    </source>
</evidence>
<gene>
    <name evidence="1" type="ORF">C2869_01670</name>
</gene>
<sequence>MIFDLKNQPTTWANGVNEDLIADYPEYIQKYGKVGSEKWWDNYFSGEIERKVHQGKVVFIGERADSCDEIWDIVEIDFNGELAEYDRCGYWKSDEIIVGALVSIESFEISLHQKYGPKTHMFDRLVQISKT</sequence>
<proteinExistence type="predicted"/>
<organism evidence="1 2">
    <name type="scientific">Saccharobesus litoralis</name>
    <dbReference type="NCBI Taxonomy" id="2172099"/>
    <lineage>
        <taxon>Bacteria</taxon>
        <taxon>Pseudomonadati</taxon>
        <taxon>Pseudomonadota</taxon>
        <taxon>Gammaproteobacteria</taxon>
        <taxon>Alteromonadales</taxon>
        <taxon>Alteromonadaceae</taxon>
        <taxon>Saccharobesus</taxon>
    </lineage>
</organism>
<dbReference type="KEGG" id="cate:C2869_01670"/>
<accession>A0A2S0VM84</accession>
<reference evidence="1 2" key="1">
    <citation type="submission" date="2018-01" db="EMBL/GenBank/DDBJ databases">
        <title>Genome sequence of a Cantenovulum-like bacteria.</title>
        <authorList>
            <person name="Tan W.R."/>
            <person name="Lau N.-S."/>
            <person name="Go F."/>
            <person name="Amirul A.-A.A."/>
        </authorList>
    </citation>
    <scope>NUCLEOTIDE SEQUENCE [LARGE SCALE GENOMIC DNA]</scope>
    <source>
        <strain evidence="1 2">CCB-QB4</strain>
    </source>
</reference>
<dbReference type="Proteomes" id="UP000244441">
    <property type="component" value="Chromosome"/>
</dbReference>
<dbReference type="EMBL" id="CP026604">
    <property type="protein sequence ID" value="AWB65230.1"/>
    <property type="molecule type" value="Genomic_DNA"/>
</dbReference>
<keyword evidence="2" id="KW-1185">Reference proteome</keyword>
<name>A0A2S0VM84_9ALTE</name>
<protein>
    <submittedName>
        <fullName evidence="1">Uncharacterized protein</fullName>
    </submittedName>
</protein>
<evidence type="ECO:0000313" key="2">
    <source>
        <dbReference type="Proteomes" id="UP000244441"/>
    </source>
</evidence>
<dbReference type="AlphaFoldDB" id="A0A2S0VM84"/>